<evidence type="ECO:0000256" key="1">
    <source>
        <dbReference type="ARBA" id="ARBA00004141"/>
    </source>
</evidence>
<evidence type="ECO:0000256" key="10">
    <source>
        <dbReference type="SAM" id="Phobius"/>
    </source>
</evidence>
<sequence length="98" mass="10762">MIIQPHELTLMISLVSISSIIIMRNKLLMCLLSLEASILSLTLMLSFTLSSTSTMYLIIPMFILAFGACEASVALAILVLMSRLKGNDLISSMSFNNF</sequence>
<protein>
    <recommendedName>
        <fullName evidence="3">NADH-ubiquinone oxidoreductase chain 4L</fullName>
    </recommendedName>
    <alternativeName>
        <fullName evidence="9">NADH dehydrogenase subunit 4L</fullName>
    </alternativeName>
</protein>
<keyword evidence="7" id="KW-0520">NAD</keyword>
<accession>A0A343TAQ7</accession>
<evidence type="ECO:0000256" key="7">
    <source>
        <dbReference type="ARBA" id="ARBA00023027"/>
    </source>
</evidence>
<dbReference type="Gene3D" id="1.10.287.3510">
    <property type="match status" value="1"/>
</dbReference>
<evidence type="ECO:0000256" key="5">
    <source>
        <dbReference type="ARBA" id="ARBA00022967"/>
    </source>
</evidence>
<evidence type="ECO:0000313" key="11">
    <source>
        <dbReference type="EMBL" id="AUW35231.1"/>
    </source>
</evidence>
<dbReference type="InterPro" id="IPR039428">
    <property type="entry name" value="NUOK/Mnh_C1-like"/>
</dbReference>
<evidence type="ECO:0000256" key="4">
    <source>
        <dbReference type="ARBA" id="ARBA00022692"/>
    </source>
</evidence>
<evidence type="ECO:0000256" key="2">
    <source>
        <dbReference type="ARBA" id="ARBA00010519"/>
    </source>
</evidence>
<keyword evidence="6 10" id="KW-1133">Transmembrane helix</keyword>
<reference evidence="11" key="1">
    <citation type="journal article" date="2017" name="Mitochondrial DNA Part B Resour">
        <title>Mitochondrial genome of Dinophilus gyrociliatus (Annelida: Dinophilidae).</title>
        <authorList>
            <person name="David K.T."/>
            <person name="Halanych K.M."/>
        </authorList>
    </citation>
    <scope>NUCLEOTIDE SEQUENCE</scope>
</reference>
<dbReference type="EMBL" id="MG428625">
    <property type="protein sequence ID" value="AUW35231.1"/>
    <property type="molecule type" value="Genomic_DNA"/>
</dbReference>
<dbReference type="AlphaFoldDB" id="A0A343TAQ7"/>
<keyword evidence="4 10" id="KW-0812">Transmembrane</keyword>
<evidence type="ECO:0000256" key="8">
    <source>
        <dbReference type="ARBA" id="ARBA00023136"/>
    </source>
</evidence>
<proteinExistence type="inferred from homology"/>
<keyword evidence="11" id="KW-0496">Mitochondrion</keyword>
<evidence type="ECO:0000256" key="3">
    <source>
        <dbReference type="ARBA" id="ARBA00016612"/>
    </source>
</evidence>
<name>A0A343TAQ7_9ANNE</name>
<comment type="subcellular location">
    <subcellularLocation>
        <location evidence="1">Membrane</location>
        <topology evidence="1">Multi-pass membrane protein</topology>
    </subcellularLocation>
</comment>
<dbReference type="GO" id="GO:0016020">
    <property type="term" value="C:membrane"/>
    <property type="evidence" value="ECO:0007669"/>
    <property type="project" value="UniProtKB-SubCell"/>
</dbReference>
<keyword evidence="5" id="KW-1278">Translocase</keyword>
<feature type="transmembrane region" description="Helical" evidence="10">
    <location>
        <begin position="55"/>
        <end position="81"/>
    </location>
</feature>
<comment type="similarity">
    <text evidence="2">Belongs to the complex I subunit 4L family.</text>
</comment>
<gene>
    <name evidence="11" type="primary">ND4L</name>
</gene>
<keyword evidence="8 10" id="KW-0472">Membrane</keyword>
<evidence type="ECO:0000256" key="6">
    <source>
        <dbReference type="ARBA" id="ARBA00022989"/>
    </source>
</evidence>
<dbReference type="Pfam" id="PF00420">
    <property type="entry name" value="Oxidored_q2"/>
    <property type="match status" value="1"/>
</dbReference>
<evidence type="ECO:0000256" key="9">
    <source>
        <dbReference type="ARBA" id="ARBA00031586"/>
    </source>
</evidence>
<feature type="transmembrane region" description="Helical" evidence="10">
    <location>
        <begin position="27"/>
        <end position="49"/>
    </location>
</feature>
<organism evidence="11">
    <name type="scientific">Dinophilus gyrociliatus</name>
    <dbReference type="NCBI Taxonomy" id="120995"/>
    <lineage>
        <taxon>Eukaryota</taxon>
        <taxon>Metazoa</taxon>
        <taxon>Spiralia</taxon>
        <taxon>Lophotrochozoa</taxon>
        <taxon>Annelida</taxon>
        <taxon>Polychaeta</taxon>
        <taxon>Polychaeta incertae sedis</taxon>
        <taxon>Dinophilidae</taxon>
        <taxon>Dinophilus</taxon>
    </lineage>
</organism>
<geneLocation type="mitochondrion" evidence="11"/>